<keyword evidence="1 3" id="KW-0732">Signal</keyword>
<evidence type="ECO:0000313" key="7">
    <source>
        <dbReference type="Proteomes" id="UP000524404"/>
    </source>
</evidence>
<dbReference type="InterPro" id="IPR005565">
    <property type="entry name" value="Hemolysn_activator_HlyB_C"/>
</dbReference>
<dbReference type="GO" id="GO:0016787">
    <property type="term" value="F:hydrolase activity"/>
    <property type="evidence" value="ECO:0007669"/>
    <property type="project" value="UniProtKB-KW"/>
</dbReference>
<reference evidence="6 7" key="1">
    <citation type="submission" date="2020-08" db="EMBL/GenBank/DDBJ databases">
        <title>Functional genomics of gut bacteria from endangered species of beetles.</title>
        <authorList>
            <person name="Carlos-Shanley C."/>
        </authorList>
    </citation>
    <scope>NUCLEOTIDE SEQUENCE [LARGE SCALE GENOMIC DNA]</scope>
    <source>
        <strain evidence="6 7">S00070</strain>
    </source>
</reference>
<dbReference type="InterPro" id="IPR004843">
    <property type="entry name" value="Calcineurin-like_PHP"/>
</dbReference>
<name>A0A841EFM0_9BACT</name>
<gene>
    <name evidence="6" type="ORF">HNP25_001639</name>
</gene>
<protein>
    <recommendedName>
        <fullName evidence="8">Calcineurin-like phosphoesterase</fullName>
    </recommendedName>
</protein>
<feature type="chain" id="PRO_5032511015" description="Calcineurin-like phosphoesterase" evidence="3">
    <location>
        <begin position="24"/>
        <end position="1214"/>
    </location>
</feature>
<feature type="domain" description="Haemolysin activator HlyB C-terminal" evidence="5">
    <location>
        <begin position="1054"/>
        <end position="1184"/>
    </location>
</feature>
<accession>A0A841EFM0</accession>
<dbReference type="Pfam" id="PF03865">
    <property type="entry name" value="ShlB"/>
    <property type="match status" value="1"/>
</dbReference>
<keyword evidence="7" id="KW-1185">Reference proteome</keyword>
<dbReference type="Proteomes" id="UP000524404">
    <property type="component" value="Unassembled WGS sequence"/>
</dbReference>
<dbReference type="Gene3D" id="2.40.160.50">
    <property type="entry name" value="membrane protein fhac: a member of the omp85/tpsb transporter family"/>
    <property type="match status" value="1"/>
</dbReference>
<evidence type="ECO:0000313" key="6">
    <source>
        <dbReference type="EMBL" id="MBB6002987.1"/>
    </source>
</evidence>
<evidence type="ECO:0000256" key="3">
    <source>
        <dbReference type="SAM" id="SignalP"/>
    </source>
</evidence>
<sequence>MKTALKQNIVTGFSLLLSILGNATLGYSQTTPNYSIFLIGDAGEPPKNGANQVLTPLKRQMQKAGKNSSVFFLGDNVYPKGLNNLDEANHSRDSARLADQLGILKDYEGKPFIIPGNHDWQQGGKKGWEYIKNQEKFVSDFLKREDVFFPKGGCPTPHEVALNDQLTAVILDTQWWLHPWRKPEAESDCEVKSLEEMLVSVSDILDRNRHKKVIVMGHHPMYSHGSHGGYFTLQDHLLPFHELNVPIPLPVLGSIYPLYRSLIGNIQDIPHPKYKQMRDGLVGIFKQYKNVIYANGHEHNLQLIQRDSINYITSGAGSKNTPVKMGKDSKFASSQIGFARLDFFDNKTILTFLGGDGENGKELYSTEILLNTNAVDPRDLQTAKIQTEGIVPNSNYKAGKFKAFLLGKNYRDVWTTAIKPKTIDFEHEQGGLKVIQRGGGYQTLSLRYQNTKGEQFVTRSVEKYPERAVPEAIRSQFTTDIVSDQISASHPFAALVASHLAEAAGVLHTNPSLVIIPESNVLGNYKRLFTNQLALFEERPEGSFAGYKKIQSTQKVVEKLAEDNHNNIDEKEVIRARLLDMLIGDWDRHEDQWRWAGFENGQDKGLTYRPIPRDRDQAFFVNQGLLPTIISRKWILPKIQGFDYKIRDVAGLAFNARYFDRSFLTQSSEKDWLSMATELQQKISDSVIDSAVSHFPNFPEHSAIIAKKLKQRRDDLATYSKELYEFLSKEVDILGSDKDEYFFVNRLENGETKVTVYDQKKNGAIGRILYERTFEPKITKEIRIWGLDGEDNFQVLGKANRGIKVRLIGGKGKDIFSDSSAVAGLGKKTYIYDKKDNTSLYVGSEAKDLTSKKKTVNDYNREAFKYDRVAPLGSFAFNVDDGIFIGTGLQWTRQGFRKDPFASQHSISGNYAFGTNSYNIFYKGEFMDVIGKTDFELKANLQQGGLVDNFFGLSNESEYKQEKGIDYYRIQYENEEITALFKSRFNKLTLYYGAIKNEWHIKENPKRFIHEFTKSIPNGDEIYQDKFFIGLKTGFVLDNRDNIVFPTRGLLWNFDATLQKGANDVTKNNYANLKTDLSFYYTFKLPAVVSLATRFGGGMNLADYELYQANSLGGLSNIRGFRRTRFSGKSSFYNNTEIRLKVINIKSYLFPAYAGVLAFNDVGRVWNPNENSEKWHHGYGAGVWLAPFNMVVITGMYGITEESNLFSVKAGLFF</sequence>
<dbReference type="RefSeq" id="WP_184133046.1">
    <property type="nucleotide sequence ID" value="NZ_JACHKT010000009.1"/>
</dbReference>
<evidence type="ECO:0008006" key="8">
    <source>
        <dbReference type="Google" id="ProtNLM"/>
    </source>
</evidence>
<dbReference type="SUPFAM" id="SSF56300">
    <property type="entry name" value="Metallo-dependent phosphatases"/>
    <property type="match status" value="1"/>
</dbReference>
<organism evidence="6 7">
    <name type="scientific">Arcicella rosea</name>
    <dbReference type="NCBI Taxonomy" id="502909"/>
    <lineage>
        <taxon>Bacteria</taxon>
        <taxon>Pseudomonadati</taxon>
        <taxon>Bacteroidota</taxon>
        <taxon>Cytophagia</taxon>
        <taxon>Cytophagales</taxon>
        <taxon>Flectobacillaceae</taxon>
        <taxon>Arcicella</taxon>
    </lineage>
</organism>
<dbReference type="Pfam" id="PF00149">
    <property type="entry name" value="Metallophos"/>
    <property type="match status" value="1"/>
</dbReference>
<evidence type="ECO:0000256" key="1">
    <source>
        <dbReference type="ARBA" id="ARBA00022729"/>
    </source>
</evidence>
<evidence type="ECO:0000259" key="5">
    <source>
        <dbReference type="Pfam" id="PF03865"/>
    </source>
</evidence>
<dbReference type="PANTHER" id="PTHR10161:SF14">
    <property type="entry name" value="TARTRATE-RESISTANT ACID PHOSPHATASE TYPE 5"/>
    <property type="match status" value="1"/>
</dbReference>
<evidence type="ECO:0000256" key="2">
    <source>
        <dbReference type="ARBA" id="ARBA00022801"/>
    </source>
</evidence>
<comment type="caution">
    <text evidence="6">The sequence shown here is derived from an EMBL/GenBank/DDBJ whole genome shotgun (WGS) entry which is preliminary data.</text>
</comment>
<dbReference type="AlphaFoldDB" id="A0A841EFM0"/>
<dbReference type="PANTHER" id="PTHR10161">
    <property type="entry name" value="TARTRATE-RESISTANT ACID PHOSPHATASE TYPE 5"/>
    <property type="match status" value="1"/>
</dbReference>
<dbReference type="InterPro" id="IPR051558">
    <property type="entry name" value="Metallophosphoesterase_PAP"/>
</dbReference>
<keyword evidence="2" id="KW-0378">Hydrolase</keyword>
<dbReference type="Gene3D" id="3.60.21.10">
    <property type="match status" value="2"/>
</dbReference>
<dbReference type="EMBL" id="JACHKT010000009">
    <property type="protein sequence ID" value="MBB6002987.1"/>
    <property type="molecule type" value="Genomic_DNA"/>
</dbReference>
<evidence type="ECO:0000259" key="4">
    <source>
        <dbReference type="Pfam" id="PF00149"/>
    </source>
</evidence>
<feature type="domain" description="Calcineurin-like phosphoesterase" evidence="4">
    <location>
        <begin position="36"/>
        <end position="236"/>
    </location>
</feature>
<feature type="signal peptide" evidence="3">
    <location>
        <begin position="1"/>
        <end position="23"/>
    </location>
</feature>
<dbReference type="InterPro" id="IPR029052">
    <property type="entry name" value="Metallo-depent_PP-like"/>
</dbReference>
<proteinExistence type="predicted"/>